<comment type="caution">
    <text evidence="1">The sequence shown here is derived from an EMBL/GenBank/DDBJ whole genome shotgun (WGS) entry which is preliminary data.</text>
</comment>
<evidence type="ECO:0000313" key="1">
    <source>
        <dbReference type="EMBL" id="KAE9344309.1"/>
    </source>
</evidence>
<sequence>MCSDAELDEANALLTAETTAAPSTRKRFVWSEGMTECLLSLRQGAMAFSFIDNRSVTQLSAAWERLWLKFALVQAVQIETAQLKNKYQALKKEF</sequence>
<reference evidence="1 2" key="1">
    <citation type="submission" date="2018-09" db="EMBL/GenBank/DDBJ databases">
        <title>Genomic investigation of the strawberry pathogen Phytophthora fragariae indicates pathogenicity is determined by transcriptional variation in three key races.</title>
        <authorList>
            <person name="Adams T.M."/>
            <person name="Armitage A.D."/>
            <person name="Sobczyk M.K."/>
            <person name="Bates H.J."/>
            <person name="Dunwell J.M."/>
            <person name="Nellist C.F."/>
            <person name="Harrison R.J."/>
        </authorList>
    </citation>
    <scope>NUCLEOTIDE SEQUENCE [LARGE SCALE GENOMIC DNA]</scope>
    <source>
        <strain evidence="1 2">NOV-77</strain>
    </source>
</reference>
<dbReference type="AlphaFoldDB" id="A0A6G0RXA2"/>
<dbReference type="Proteomes" id="UP000486351">
    <property type="component" value="Unassembled WGS sequence"/>
</dbReference>
<name>A0A6G0RXA2_9STRA</name>
<gene>
    <name evidence="1" type="ORF">PF008_g9282</name>
</gene>
<organism evidence="1 2">
    <name type="scientific">Phytophthora fragariae</name>
    <dbReference type="NCBI Taxonomy" id="53985"/>
    <lineage>
        <taxon>Eukaryota</taxon>
        <taxon>Sar</taxon>
        <taxon>Stramenopiles</taxon>
        <taxon>Oomycota</taxon>
        <taxon>Peronosporomycetes</taxon>
        <taxon>Peronosporales</taxon>
        <taxon>Peronosporaceae</taxon>
        <taxon>Phytophthora</taxon>
    </lineage>
</organism>
<protein>
    <recommendedName>
        <fullName evidence="3">Myb/SANT-like domain-containing protein</fullName>
    </recommendedName>
</protein>
<evidence type="ECO:0000313" key="2">
    <source>
        <dbReference type="Proteomes" id="UP000486351"/>
    </source>
</evidence>
<dbReference type="EMBL" id="QXFY01000440">
    <property type="protein sequence ID" value="KAE9344309.1"/>
    <property type="molecule type" value="Genomic_DNA"/>
</dbReference>
<evidence type="ECO:0008006" key="3">
    <source>
        <dbReference type="Google" id="ProtNLM"/>
    </source>
</evidence>
<proteinExistence type="predicted"/>
<accession>A0A6G0RXA2</accession>